<keyword evidence="4" id="KW-0804">Transcription</keyword>
<dbReference type="SUPFAM" id="SSF53850">
    <property type="entry name" value="Periplasmic binding protein-like II"/>
    <property type="match status" value="1"/>
</dbReference>
<dbReference type="InterPro" id="IPR000847">
    <property type="entry name" value="LysR_HTH_N"/>
</dbReference>
<dbReference type="SUPFAM" id="SSF46785">
    <property type="entry name" value="Winged helix' DNA-binding domain"/>
    <property type="match status" value="1"/>
</dbReference>
<dbReference type="RefSeq" id="WP_212698377.1">
    <property type="nucleotide sequence ID" value="NZ_CP058649.1"/>
</dbReference>
<dbReference type="PRINTS" id="PR00039">
    <property type="entry name" value="HTHLYSR"/>
</dbReference>
<dbReference type="FunFam" id="1.10.10.10:FF:000001">
    <property type="entry name" value="LysR family transcriptional regulator"/>
    <property type="match status" value="1"/>
</dbReference>
<evidence type="ECO:0000256" key="3">
    <source>
        <dbReference type="ARBA" id="ARBA00023125"/>
    </source>
</evidence>
<dbReference type="InterPro" id="IPR036388">
    <property type="entry name" value="WH-like_DNA-bd_sf"/>
</dbReference>
<dbReference type="Pfam" id="PF03466">
    <property type="entry name" value="LysR_substrate"/>
    <property type="match status" value="1"/>
</dbReference>
<dbReference type="PANTHER" id="PTHR30126">
    <property type="entry name" value="HTH-TYPE TRANSCRIPTIONAL REGULATOR"/>
    <property type="match status" value="1"/>
</dbReference>
<keyword evidence="7" id="KW-1185">Reference proteome</keyword>
<dbReference type="GO" id="GO:0000976">
    <property type="term" value="F:transcription cis-regulatory region binding"/>
    <property type="evidence" value="ECO:0007669"/>
    <property type="project" value="TreeGrafter"/>
</dbReference>
<evidence type="ECO:0000313" key="7">
    <source>
        <dbReference type="Proteomes" id="UP000683246"/>
    </source>
</evidence>
<dbReference type="KEGG" id="vpy:HZI73_11555"/>
<dbReference type="Pfam" id="PF00126">
    <property type="entry name" value="HTH_1"/>
    <property type="match status" value="1"/>
</dbReference>
<dbReference type="Gene3D" id="3.40.190.290">
    <property type="match status" value="1"/>
</dbReference>
<dbReference type="EMBL" id="CP058649">
    <property type="protein sequence ID" value="QUI22882.1"/>
    <property type="molecule type" value="Genomic_DNA"/>
</dbReference>
<sequence length="295" mass="33434">MKINFELYKVFYMVAKEGQISAAAKKLYISQPAVSQAIKQLEEKLGANVFIRTPKGIKLTSEGKVLFEYIQKACGLIITGEIKFLEMQNLDAGEVTIGASDTLCSHYLLPYLEQFHQDYPHIKINVTNRTSYEIIQLLKGGHVDFGIVNLPVEEDQQMTITETLELQDCFICGKTYQQELSNGEGISLEKLQRYPLILLEKGSNTRRYVDNFFWEHGQRIEPDIELGSLDLLVKFARIGLGIACVTKNFIKEKLIAKDVFEIKLKKEIPIRHVGVVTLKNTPISSAGKKFLEILC</sequence>
<accession>A0A8J8MK43</accession>
<gene>
    <name evidence="6" type="ORF">HZI73_11555</name>
</gene>
<evidence type="ECO:0000259" key="5">
    <source>
        <dbReference type="PROSITE" id="PS50931"/>
    </source>
</evidence>
<keyword evidence="2" id="KW-0805">Transcription regulation</keyword>
<evidence type="ECO:0000313" key="6">
    <source>
        <dbReference type="EMBL" id="QUI22882.1"/>
    </source>
</evidence>
<dbReference type="CDD" id="cd05466">
    <property type="entry name" value="PBP2_LTTR_substrate"/>
    <property type="match status" value="1"/>
</dbReference>
<evidence type="ECO:0000256" key="1">
    <source>
        <dbReference type="ARBA" id="ARBA00009437"/>
    </source>
</evidence>
<name>A0A8J8MK43_9FIRM</name>
<evidence type="ECO:0000256" key="2">
    <source>
        <dbReference type="ARBA" id="ARBA00023015"/>
    </source>
</evidence>
<reference evidence="6" key="1">
    <citation type="submission" date="2020-07" db="EMBL/GenBank/DDBJ databases">
        <title>Vallitalea pronyensis genome.</title>
        <authorList>
            <person name="Postec A."/>
        </authorList>
    </citation>
    <scope>NUCLEOTIDE SEQUENCE</scope>
    <source>
        <strain evidence="6">FatNI3</strain>
    </source>
</reference>
<dbReference type="PANTHER" id="PTHR30126:SF64">
    <property type="entry name" value="HTH-TYPE TRANSCRIPTIONAL REGULATOR CITR"/>
    <property type="match status" value="1"/>
</dbReference>
<organism evidence="6 7">
    <name type="scientific">Vallitalea pronyensis</name>
    <dbReference type="NCBI Taxonomy" id="1348613"/>
    <lineage>
        <taxon>Bacteria</taxon>
        <taxon>Bacillati</taxon>
        <taxon>Bacillota</taxon>
        <taxon>Clostridia</taxon>
        <taxon>Lachnospirales</taxon>
        <taxon>Vallitaleaceae</taxon>
        <taxon>Vallitalea</taxon>
    </lineage>
</organism>
<comment type="similarity">
    <text evidence="1">Belongs to the LysR transcriptional regulatory family.</text>
</comment>
<dbReference type="AlphaFoldDB" id="A0A8J8MK43"/>
<dbReference type="GO" id="GO:0003700">
    <property type="term" value="F:DNA-binding transcription factor activity"/>
    <property type="evidence" value="ECO:0007669"/>
    <property type="project" value="InterPro"/>
</dbReference>
<feature type="domain" description="HTH lysR-type" evidence="5">
    <location>
        <begin position="3"/>
        <end position="60"/>
    </location>
</feature>
<dbReference type="Proteomes" id="UP000683246">
    <property type="component" value="Chromosome"/>
</dbReference>
<dbReference type="Gene3D" id="1.10.10.10">
    <property type="entry name" value="Winged helix-like DNA-binding domain superfamily/Winged helix DNA-binding domain"/>
    <property type="match status" value="1"/>
</dbReference>
<dbReference type="PROSITE" id="PS50931">
    <property type="entry name" value="HTH_LYSR"/>
    <property type="match status" value="1"/>
</dbReference>
<protein>
    <submittedName>
        <fullName evidence="6">LysR family transcriptional regulator</fullName>
    </submittedName>
</protein>
<dbReference type="InterPro" id="IPR036390">
    <property type="entry name" value="WH_DNA-bd_sf"/>
</dbReference>
<evidence type="ECO:0000256" key="4">
    <source>
        <dbReference type="ARBA" id="ARBA00023163"/>
    </source>
</evidence>
<dbReference type="InterPro" id="IPR005119">
    <property type="entry name" value="LysR_subst-bd"/>
</dbReference>
<keyword evidence="3" id="KW-0238">DNA-binding</keyword>
<proteinExistence type="inferred from homology"/>